<keyword evidence="7 9" id="KW-0472">Membrane</keyword>
<evidence type="ECO:0000256" key="4">
    <source>
        <dbReference type="ARBA" id="ARBA00022692"/>
    </source>
</evidence>
<keyword evidence="3" id="KW-1003">Cell membrane</keyword>
<keyword evidence="2 8" id="KW-0813">Transport</keyword>
<evidence type="ECO:0000256" key="2">
    <source>
        <dbReference type="ARBA" id="ARBA00022448"/>
    </source>
</evidence>
<accession>A0A1C7PCH3</accession>
<gene>
    <name evidence="11" type="ORF">PYTT_2151</name>
</gene>
<dbReference type="InterPro" id="IPR050790">
    <property type="entry name" value="ExbB/TolQ_transport"/>
</dbReference>
<evidence type="ECO:0000259" key="10">
    <source>
        <dbReference type="Pfam" id="PF01618"/>
    </source>
</evidence>
<evidence type="ECO:0000256" key="6">
    <source>
        <dbReference type="ARBA" id="ARBA00022989"/>
    </source>
</evidence>
<dbReference type="OrthoDB" id="4045at2"/>
<evidence type="ECO:0000256" key="9">
    <source>
        <dbReference type="SAM" id="Phobius"/>
    </source>
</evidence>
<evidence type="ECO:0000256" key="5">
    <source>
        <dbReference type="ARBA" id="ARBA00022927"/>
    </source>
</evidence>
<organism evidence="11 12">
    <name type="scientific">Akkermansia glycaniphila</name>
    <dbReference type="NCBI Taxonomy" id="1679444"/>
    <lineage>
        <taxon>Bacteria</taxon>
        <taxon>Pseudomonadati</taxon>
        <taxon>Verrucomicrobiota</taxon>
        <taxon>Verrucomicrobiia</taxon>
        <taxon>Verrucomicrobiales</taxon>
        <taxon>Akkermansiaceae</taxon>
        <taxon>Akkermansia</taxon>
    </lineage>
</organism>
<evidence type="ECO:0000256" key="1">
    <source>
        <dbReference type="ARBA" id="ARBA00004651"/>
    </source>
</evidence>
<dbReference type="GO" id="GO:0005886">
    <property type="term" value="C:plasma membrane"/>
    <property type="evidence" value="ECO:0007669"/>
    <property type="project" value="UniProtKB-SubCell"/>
</dbReference>
<keyword evidence="5 8" id="KW-0653">Protein transport</keyword>
<dbReference type="GO" id="GO:0017038">
    <property type="term" value="P:protein import"/>
    <property type="evidence" value="ECO:0007669"/>
    <property type="project" value="TreeGrafter"/>
</dbReference>
<feature type="transmembrane region" description="Helical" evidence="9">
    <location>
        <begin position="12"/>
        <end position="32"/>
    </location>
</feature>
<dbReference type="Proteomes" id="UP000176204">
    <property type="component" value="Chromosome I"/>
</dbReference>
<dbReference type="EMBL" id="LT629973">
    <property type="protein sequence ID" value="SEH96646.1"/>
    <property type="molecule type" value="Genomic_DNA"/>
</dbReference>
<keyword evidence="12" id="KW-1185">Reference proteome</keyword>
<dbReference type="Pfam" id="PF01618">
    <property type="entry name" value="MotA_ExbB"/>
    <property type="match status" value="1"/>
</dbReference>
<comment type="subcellular location">
    <subcellularLocation>
        <location evidence="1">Cell membrane</location>
        <topology evidence="1">Multi-pass membrane protein</topology>
    </subcellularLocation>
    <subcellularLocation>
        <location evidence="8">Membrane</location>
        <topology evidence="8">Multi-pass membrane protein</topology>
    </subcellularLocation>
</comment>
<keyword evidence="6 9" id="KW-1133">Transmembrane helix</keyword>
<evidence type="ECO:0000313" key="11">
    <source>
        <dbReference type="EMBL" id="SEH96646.1"/>
    </source>
</evidence>
<evidence type="ECO:0000313" key="12">
    <source>
        <dbReference type="Proteomes" id="UP000176204"/>
    </source>
</evidence>
<evidence type="ECO:0000256" key="7">
    <source>
        <dbReference type="ARBA" id="ARBA00023136"/>
    </source>
</evidence>
<feature type="transmembrane region" description="Helical" evidence="9">
    <location>
        <begin position="110"/>
        <end position="132"/>
    </location>
</feature>
<feature type="domain" description="MotA/TolQ/ExbB proton channel" evidence="10">
    <location>
        <begin position="70"/>
        <end position="188"/>
    </location>
</feature>
<name>A0A1C7PCH3_9BACT</name>
<feature type="transmembrane region" description="Helical" evidence="9">
    <location>
        <begin position="152"/>
        <end position="176"/>
    </location>
</feature>
<proteinExistence type="inferred from homology"/>
<dbReference type="STRING" id="1679444.PYTT_2151"/>
<dbReference type="RefSeq" id="WP_067775149.1">
    <property type="nucleotide sequence ID" value="NZ_JACVVN010000012.1"/>
</dbReference>
<sequence length="213" mass="23588">MSEFITRMGPLFWVMSIFAIYGMAIIGERLFYFHRVNINSGDFLRGLSSLLRKGRYDEARHEASLLPGPTARVVEAVLSRPKLSRSDLRDIAVEATQLEVFRVEKNIRGLLVVATVTPLLGMLGTILGLVRFYGQPGILEGKLPTIEMSSAIYQALLSSAYGVALAIPAYLLYMYLAARSRKLIHKIERAALETVHIICDAREQAAEASSAKS</sequence>
<comment type="similarity">
    <text evidence="8">Belongs to the exbB/tolQ family.</text>
</comment>
<evidence type="ECO:0000256" key="3">
    <source>
        <dbReference type="ARBA" id="ARBA00022475"/>
    </source>
</evidence>
<dbReference type="AlphaFoldDB" id="A0A1C7PCH3"/>
<protein>
    <submittedName>
        <fullName evidence="11">Mota/tolq/exbb proton channel family</fullName>
    </submittedName>
</protein>
<keyword evidence="4 9" id="KW-0812">Transmembrane</keyword>
<evidence type="ECO:0000256" key="8">
    <source>
        <dbReference type="RuleBase" id="RU004057"/>
    </source>
</evidence>
<dbReference type="PANTHER" id="PTHR30625">
    <property type="entry name" value="PROTEIN TOLQ"/>
    <property type="match status" value="1"/>
</dbReference>
<dbReference type="PANTHER" id="PTHR30625:SF15">
    <property type="entry name" value="BIOPOLYMER TRANSPORT PROTEIN EXBB"/>
    <property type="match status" value="1"/>
</dbReference>
<dbReference type="KEGG" id="agl:PYTT_2151"/>
<reference evidence="12" key="1">
    <citation type="submission" date="2016-09" db="EMBL/GenBank/DDBJ databases">
        <authorList>
            <person name="Koehorst J."/>
        </authorList>
    </citation>
    <scope>NUCLEOTIDE SEQUENCE [LARGE SCALE GENOMIC DNA]</scope>
</reference>
<dbReference type="InterPro" id="IPR002898">
    <property type="entry name" value="MotA_ExbB_proton_chnl"/>
</dbReference>